<keyword evidence="1" id="KW-0479">Metal-binding</keyword>
<proteinExistence type="predicted"/>
<comment type="caution">
    <text evidence="3">The sequence shown here is derived from an EMBL/GenBank/DDBJ whole genome shotgun (WGS) entry which is preliminary data.</text>
</comment>
<reference evidence="4" key="1">
    <citation type="submission" date="2017-03" db="EMBL/GenBank/DDBJ databases">
        <title>Phytopthora megakarya and P. palmivora, two closely related causual agents of cacao black pod achieved similar genome size and gene model numbers by different mechanisms.</title>
        <authorList>
            <person name="Ali S."/>
            <person name="Shao J."/>
            <person name="Larry D.J."/>
            <person name="Kronmiller B."/>
            <person name="Shen D."/>
            <person name="Strem M.D."/>
            <person name="Melnick R.L."/>
            <person name="Guiltinan M.J."/>
            <person name="Tyler B.M."/>
            <person name="Meinhardt L.W."/>
            <person name="Bailey B.A."/>
        </authorList>
    </citation>
    <scope>NUCLEOTIDE SEQUENCE [LARGE SCALE GENOMIC DNA]</scope>
    <source>
        <strain evidence="4">zdho120</strain>
    </source>
</reference>
<keyword evidence="1" id="KW-0862">Zinc</keyword>
<evidence type="ECO:0000313" key="3">
    <source>
        <dbReference type="EMBL" id="OWZ14675.1"/>
    </source>
</evidence>
<evidence type="ECO:0000259" key="2">
    <source>
        <dbReference type="PROSITE" id="PS50966"/>
    </source>
</evidence>
<accession>A0A225WAN8</accession>
<dbReference type="InterPro" id="IPR007527">
    <property type="entry name" value="Znf_SWIM"/>
</dbReference>
<keyword evidence="4" id="KW-1185">Reference proteome</keyword>
<evidence type="ECO:0000313" key="4">
    <source>
        <dbReference type="Proteomes" id="UP000198211"/>
    </source>
</evidence>
<name>A0A225WAN8_9STRA</name>
<keyword evidence="1" id="KW-0863">Zinc-finger</keyword>
<protein>
    <recommendedName>
        <fullName evidence="2">SWIM-type domain-containing protein</fullName>
    </recommendedName>
</protein>
<sequence length="427" mass="49431">MPPKKDWKQLTEIYEESAFVKYRWVYAVVGNGEDDEPLILGITSMKLMQSILNLQRKERFLIFHIDATYKLSDIGYPVITCGFTDRRRVYHVASIYLVSQQTENEYYEAIRSFVRVVFERMHAELRIDAVMGDGDKAQFNVISIFDVFFHVLYNVRKRIQHLADSIRAVVYRGVLDMHYTLGRDQLLSEWNRVSSERIVDRRLNVFTSHFYTQWMILALADISFTWCIRYDKQSFVLRYAKTIRFAYHLIRVVSPKEASLFAKTGQESIVRVRYLGDQFRDRDPTSSLSGLADNGGSANTHLDWTQSAKQLNDEEKVKAAKFYRSAVSWSVRRAHHAGMPHEGWVVHANRFECTCPNFTKFLACAHIICGRVAYGLSMPGVNGYNLKFKDRRIHKPKNGQLPAANGAWPSLQRAQMTLLGQLAAYPR</sequence>
<dbReference type="GO" id="GO:0008270">
    <property type="term" value="F:zinc ion binding"/>
    <property type="evidence" value="ECO:0007669"/>
    <property type="project" value="UniProtKB-KW"/>
</dbReference>
<dbReference type="EMBL" id="NBNE01001284">
    <property type="protein sequence ID" value="OWZ14675.1"/>
    <property type="molecule type" value="Genomic_DNA"/>
</dbReference>
<dbReference type="PROSITE" id="PS50966">
    <property type="entry name" value="ZF_SWIM"/>
    <property type="match status" value="1"/>
</dbReference>
<feature type="domain" description="SWIM-type" evidence="2">
    <location>
        <begin position="344"/>
        <end position="375"/>
    </location>
</feature>
<organism evidence="3 4">
    <name type="scientific">Phytophthora megakarya</name>
    <dbReference type="NCBI Taxonomy" id="4795"/>
    <lineage>
        <taxon>Eukaryota</taxon>
        <taxon>Sar</taxon>
        <taxon>Stramenopiles</taxon>
        <taxon>Oomycota</taxon>
        <taxon>Peronosporomycetes</taxon>
        <taxon>Peronosporales</taxon>
        <taxon>Peronosporaceae</taxon>
        <taxon>Phytophthora</taxon>
    </lineage>
</organism>
<dbReference type="AlphaFoldDB" id="A0A225WAN8"/>
<dbReference type="Proteomes" id="UP000198211">
    <property type="component" value="Unassembled WGS sequence"/>
</dbReference>
<dbReference type="OrthoDB" id="141037at2759"/>
<gene>
    <name evidence="3" type="ORF">PHMEG_00011805</name>
</gene>
<evidence type="ECO:0000256" key="1">
    <source>
        <dbReference type="PROSITE-ProRule" id="PRU00325"/>
    </source>
</evidence>